<evidence type="ECO:0000256" key="1">
    <source>
        <dbReference type="SAM" id="MobiDB-lite"/>
    </source>
</evidence>
<dbReference type="AlphaFoldDB" id="A0A164Y0E7"/>
<name>A0A164Y0E7_9AGAM</name>
<keyword evidence="3" id="KW-1185">Reference proteome</keyword>
<feature type="compositionally biased region" description="Low complexity" evidence="1">
    <location>
        <begin position="143"/>
        <end position="162"/>
    </location>
</feature>
<evidence type="ECO:0000313" key="3">
    <source>
        <dbReference type="Proteomes" id="UP000076722"/>
    </source>
</evidence>
<dbReference type="Proteomes" id="UP000076722">
    <property type="component" value="Unassembled WGS sequence"/>
</dbReference>
<organism evidence="2 3">
    <name type="scientific">Sistotremastrum niveocremeum HHB9708</name>
    <dbReference type="NCBI Taxonomy" id="1314777"/>
    <lineage>
        <taxon>Eukaryota</taxon>
        <taxon>Fungi</taxon>
        <taxon>Dikarya</taxon>
        <taxon>Basidiomycota</taxon>
        <taxon>Agaricomycotina</taxon>
        <taxon>Agaricomycetes</taxon>
        <taxon>Sistotremastrales</taxon>
        <taxon>Sistotremastraceae</taxon>
        <taxon>Sertulicium</taxon>
        <taxon>Sertulicium niveocremeum</taxon>
    </lineage>
</organism>
<proteinExistence type="predicted"/>
<sequence length="186" mass="19359">MALSDSRLLPSYGQLTSRGRSKLVDSISQLVNGGGPVLGNAAMSYLANSNLETTLTPVNYNAVTEIPISADKDSDKNSPAPEDWEVHLAHYSGPILQIGLTVQSIQSLIAAIGKSGLPKDALTKIIEALQARGPIRSAAGANSRVIGSSPSGGSPRNRSRAGSIEEDEIQVIPEAEAACKRPKGSS</sequence>
<reference evidence="2 3" key="1">
    <citation type="journal article" date="2016" name="Mol. Biol. Evol.">
        <title>Comparative Genomics of Early-Diverging Mushroom-Forming Fungi Provides Insights into the Origins of Lignocellulose Decay Capabilities.</title>
        <authorList>
            <person name="Nagy L.G."/>
            <person name="Riley R."/>
            <person name="Tritt A."/>
            <person name="Adam C."/>
            <person name="Daum C."/>
            <person name="Floudas D."/>
            <person name="Sun H."/>
            <person name="Yadav J.S."/>
            <person name="Pangilinan J."/>
            <person name="Larsson K.H."/>
            <person name="Matsuura K."/>
            <person name="Barry K."/>
            <person name="Labutti K."/>
            <person name="Kuo R."/>
            <person name="Ohm R.A."/>
            <person name="Bhattacharya S.S."/>
            <person name="Shirouzu T."/>
            <person name="Yoshinaga Y."/>
            <person name="Martin F.M."/>
            <person name="Grigoriev I.V."/>
            <person name="Hibbett D.S."/>
        </authorList>
    </citation>
    <scope>NUCLEOTIDE SEQUENCE [LARGE SCALE GENOMIC DNA]</scope>
    <source>
        <strain evidence="2 3">HHB9708</strain>
    </source>
</reference>
<protein>
    <submittedName>
        <fullName evidence="2">Uncharacterized protein</fullName>
    </submittedName>
</protein>
<evidence type="ECO:0000313" key="2">
    <source>
        <dbReference type="EMBL" id="KZS96460.1"/>
    </source>
</evidence>
<feature type="region of interest" description="Disordered" evidence="1">
    <location>
        <begin position="140"/>
        <end position="186"/>
    </location>
</feature>
<accession>A0A164Y0E7</accession>
<dbReference type="EMBL" id="KV419399">
    <property type="protein sequence ID" value="KZS96460.1"/>
    <property type="molecule type" value="Genomic_DNA"/>
</dbReference>
<gene>
    <name evidence="2" type="ORF">SISNIDRAFT_316055</name>
</gene>